<dbReference type="AlphaFoldDB" id="A0AB73IPL4"/>
<protein>
    <submittedName>
        <fullName evidence="1">Fermentation-respiration switch protein FrsA (DUF1100 family)</fullName>
    </submittedName>
</protein>
<dbReference type="InterPro" id="IPR029058">
    <property type="entry name" value="AB_hydrolase_fold"/>
</dbReference>
<reference evidence="1" key="1">
    <citation type="submission" date="2023-07" db="EMBL/GenBank/DDBJ databases">
        <title>Sorghum-associated microbial communities from plants grown in Nebraska, USA.</title>
        <authorList>
            <person name="Schachtman D."/>
        </authorList>
    </citation>
    <scope>NUCLEOTIDE SEQUENCE</scope>
    <source>
        <strain evidence="1">DS1061</strain>
    </source>
</reference>
<dbReference type="RefSeq" id="WP_392396446.1">
    <property type="nucleotide sequence ID" value="NZ_JAURTK010000042.1"/>
</dbReference>
<organism evidence="1 2">
    <name type="scientific">Paraburkholderia caledonica</name>
    <dbReference type="NCBI Taxonomy" id="134536"/>
    <lineage>
        <taxon>Bacteria</taxon>
        <taxon>Pseudomonadati</taxon>
        <taxon>Pseudomonadota</taxon>
        <taxon>Betaproteobacteria</taxon>
        <taxon>Burkholderiales</taxon>
        <taxon>Burkholderiaceae</taxon>
        <taxon>Paraburkholderia</taxon>
    </lineage>
</organism>
<dbReference type="EMBL" id="JAURTK010000042">
    <property type="protein sequence ID" value="MDP9651948.1"/>
    <property type="molecule type" value="Genomic_DNA"/>
</dbReference>
<sequence>MSELTLDPIALLADYAKPVLIVQGLRDIQVRSGDAERLKHANPQAELALVTNANHVLKPVRTGDRNENISRYSNPDLPLADGVVDVISTFLQRASVSPR</sequence>
<comment type="caution">
    <text evidence="1">The sequence shown here is derived from an EMBL/GenBank/DDBJ whole genome shotgun (WGS) entry which is preliminary data.</text>
</comment>
<evidence type="ECO:0000313" key="1">
    <source>
        <dbReference type="EMBL" id="MDP9651948.1"/>
    </source>
</evidence>
<name>A0AB73IPL4_9BURK</name>
<accession>A0AB73IPL4</accession>
<gene>
    <name evidence="1" type="ORF">J2793_007423</name>
</gene>
<evidence type="ECO:0000313" key="2">
    <source>
        <dbReference type="Proteomes" id="UP001229486"/>
    </source>
</evidence>
<proteinExistence type="predicted"/>
<dbReference type="SUPFAM" id="SSF53474">
    <property type="entry name" value="alpha/beta-Hydrolases"/>
    <property type="match status" value="1"/>
</dbReference>
<dbReference type="Gene3D" id="3.40.50.1820">
    <property type="entry name" value="alpha/beta hydrolase"/>
    <property type="match status" value="1"/>
</dbReference>
<dbReference type="Proteomes" id="UP001229486">
    <property type="component" value="Unassembled WGS sequence"/>
</dbReference>